<evidence type="ECO:0000313" key="2">
    <source>
        <dbReference type="EMBL" id="RYO85299.1"/>
    </source>
</evidence>
<feature type="compositionally biased region" description="Gly residues" evidence="1">
    <location>
        <begin position="386"/>
        <end position="401"/>
    </location>
</feature>
<accession>A0ABY0H5S0</accession>
<feature type="region of interest" description="Disordered" evidence="1">
    <location>
        <begin position="325"/>
        <end position="344"/>
    </location>
</feature>
<feature type="compositionally biased region" description="Low complexity" evidence="1">
    <location>
        <begin position="49"/>
        <end position="78"/>
    </location>
</feature>
<evidence type="ECO:0000256" key="1">
    <source>
        <dbReference type="SAM" id="MobiDB-lite"/>
    </source>
</evidence>
<feature type="region of interest" description="Disordered" evidence="1">
    <location>
        <begin position="117"/>
        <end position="141"/>
    </location>
</feature>
<feature type="compositionally biased region" description="Polar residues" evidence="1">
    <location>
        <begin position="19"/>
        <end position="29"/>
    </location>
</feature>
<dbReference type="EMBL" id="QJNS01000140">
    <property type="protein sequence ID" value="RYO85299.1"/>
    <property type="molecule type" value="Genomic_DNA"/>
</dbReference>
<feature type="compositionally biased region" description="Basic and acidic residues" evidence="1">
    <location>
        <begin position="525"/>
        <end position="538"/>
    </location>
</feature>
<feature type="region of interest" description="Disordered" evidence="1">
    <location>
        <begin position="1"/>
        <end position="98"/>
    </location>
</feature>
<reference evidence="2 3" key="1">
    <citation type="submission" date="2018-06" db="EMBL/GenBank/DDBJ databases">
        <title>Complete Genomes of Monosporascus.</title>
        <authorList>
            <person name="Robinson A.J."/>
            <person name="Natvig D.O."/>
        </authorList>
    </citation>
    <scope>NUCLEOTIDE SEQUENCE [LARGE SCALE GENOMIC DNA]</scope>
    <source>
        <strain evidence="2 3">CBS 609.92</strain>
    </source>
</reference>
<name>A0ABY0H5S0_9PEZI</name>
<comment type="caution">
    <text evidence="2">The sequence shown here is derived from an EMBL/GenBank/DDBJ whole genome shotgun (WGS) entry which is preliminary data.</text>
</comment>
<feature type="region of interest" description="Disordered" evidence="1">
    <location>
        <begin position="356"/>
        <end position="454"/>
    </location>
</feature>
<dbReference type="Proteomes" id="UP000294003">
    <property type="component" value="Unassembled WGS sequence"/>
</dbReference>
<evidence type="ECO:0000313" key="3">
    <source>
        <dbReference type="Proteomes" id="UP000294003"/>
    </source>
</evidence>
<organism evidence="2 3">
    <name type="scientific">Monosporascus cannonballus</name>
    <dbReference type="NCBI Taxonomy" id="155416"/>
    <lineage>
        <taxon>Eukaryota</taxon>
        <taxon>Fungi</taxon>
        <taxon>Dikarya</taxon>
        <taxon>Ascomycota</taxon>
        <taxon>Pezizomycotina</taxon>
        <taxon>Sordariomycetes</taxon>
        <taxon>Xylariomycetidae</taxon>
        <taxon>Xylariales</taxon>
        <taxon>Xylariales incertae sedis</taxon>
        <taxon>Monosporascus</taxon>
    </lineage>
</organism>
<sequence length="573" mass="60360">MISEPESLVACSSRRVSEPQAQTALSSPSRRNREPALPPSRQNQQGRPYSTASAESSALSTLYSEDEAIAMAQAQAQQSPPIGELRVDDATPTSEQKSFRKETYYLPYHVFDARSTKAASGHDRSPKFAFEDEESPRPRRARREIMLGHPSQILSPQNQHSTQFTIYAYDTSDNPFTVLEVPPKNPARLSRLFSPLPVELAAGEVGPKNKREGRNGGHRRPAAPVVATPRGKLADPRYSSIYGSGAEMHADTARRSSASLVTVPTVENQLTEEDYVLGTAGLRPDNNESPDSAWSSREPRTVLLPSDSSGVQAALAAREPGVRYGSRYSQDTLPPLATPTKTNNLRVASAVTELRRMNSQVSSVSGHSATTNTDTEPGSPTLPALRGGGCSPGSRNKGGGKNYLALGGSPGASPTGKGTAGKSAVEDSPSRSGGNDRSGKGGLQRRSIAVSGRARGGTMVLSGVDAWTAAGLEQLRSGGGVLREGNGADVGADGGGAQAGVARQADRDAGLAAGAQGEGVPWPRGRREPGPVRRERVPQELTVQGRDRISASQADVNLPGGGGGLLMFLYADR</sequence>
<feature type="compositionally biased region" description="Basic and acidic residues" evidence="1">
    <location>
        <begin position="117"/>
        <end position="130"/>
    </location>
</feature>
<proteinExistence type="predicted"/>
<keyword evidence="3" id="KW-1185">Reference proteome</keyword>
<protein>
    <submittedName>
        <fullName evidence="2">Uncharacterized protein</fullName>
    </submittedName>
</protein>
<feature type="region of interest" description="Disordered" evidence="1">
    <location>
        <begin position="509"/>
        <end position="540"/>
    </location>
</feature>
<gene>
    <name evidence="2" type="ORF">DL762_005252</name>
</gene>
<feature type="compositionally biased region" description="Polar residues" evidence="1">
    <location>
        <begin position="357"/>
        <end position="378"/>
    </location>
</feature>